<accession>A0ACB6ZQP4</accession>
<protein>
    <submittedName>
        <fullName evidence="1">Uncharacterized protein</fullName>
    </submittedName>
</protein>
<proteinExistence type="predicted"/>
<gene>
    <name evidence="1" type="ORF">BDM02DRAFT_3178726</name>
</gene>
<dbReference type="Proteomes" id="UP000886501">
    <property type="component" value="Unassembled WGS sequence"/>
</dbReference>
<name>A0ACB6ZQP4_THEGA</name>
<comment type="caution">
    <text evidence="1">The sequence shown here is derived from an EMBL/GenBank/DDBJ whole genome shotgun (WGS) entry which is preliminary data.</text>
</comment>
<evidence type="ECO:0000313" key="2">
    <source>
        <dbReference type="Proteomes" id="UP000886501"/>
    </source>
</evidence>
<evidence type="ECO:0000313" key="1">
    <source>
        <dbReference type="EMBL" id="KAF9651466.1"/>
    </source>
</evidence>
<organism evidence="1 2">
    <name type="scientific">Thelephora ganbajun</name>
    <name type="common">Ganba fungus</name>
    <dbReference type="NCBI Taxonomy" id="370292"/>
    <lineage>
        <taxon>Eukaryota</taxon>
        <taxon>Fungi</taxon>
        <taxon>Dikarya</taxon>
        <taxon>Basidiomycota</taxon>
        <taxon>Agaricomycotina</taxon>
        <taxon>Agaricomycetes</taxon>
        <taxon>Thelephorales</taxon>
        <taxon>Thelephoraceae</taxon>
        <taxon>Thelephora</taxon>
    </lineage>
</organism>
<reference evidence="1" key="2">
    <citation type="journal article" date="2020" name="Nat. Commun.">
        <title>Large-scale genome sequencing of mycorrhizal fungi provides insights into the early evolution of symbiotic traits.</title>
        <authorList>
            <person name="Miyauchi S."/>
            <person name="Kiss E."/>
            <person name="Kuo A."/>
            <person name="Drula E."/>
            <person name="Kohler A."/>
            <person name="Sanchez-Garcia M."/>
            <person name="Morin E."/>
            <person name="Andreopoulos B."/>
            <person name="Barry K.W."/>
            <person name="Bonito G."/>
            <person name="Buee M."/>
            <person name="Carver A."/>
            <person name="Chen C."/>
            <person name="Cichocki N."/>
            <person name="Clum A."/>
            <person name="Culley D."/>
            <person name="Crous P.W."/>
            <person name="Fauchery L."/>
            <person name="Girlanda M."/>
            <person name="Hayes R.D."/>
            <person name="Keri Z."/>
            <person name="LaButti K."/>
            <person name="Lipzen A."/>
            <person name="Lombard V."/>
            <person name="Magnuson J."/>
            <person name="Maillard F."/>
            <person name="Murat C."/>
            <person name="Nolan M."/>
            <person name="Ohm R.A."/>
            <person name="Pangilinan J."/>
            <person name="Pereira M.F."/>
            <person name="Perotto S."/>
            <person name="Peter M."/>
            <person name="Pfister S."/>
            <person name="Riley R."/>
            <person name="Sitrit Y."/>
            <person name="Stielow J.B."/>
            <person name="Szollosi G."/>
            <person name="Zifcakova L."/>
            <person name="Stursova M."/>
            <person name="Spatafora J.W."/>
            <person name="Tedersoo L."/>
            <person name="Vaario L.M."/>
            <person name="Yamada A."/>
            <person name="Yan M."/>
            <person name="Wang P."/>
            <person name="Xu J."/>
            <person name="Bruns T."/>
            <person name="Baldrian P."/>
            <person name="Vilgalys R."/>
            <person name="Dunand C."/>
            <person name="Henrissat B."/>
            <person name="Grigoriev I.V."/>
            <person name="Hibbett D."/>
            <person name="Nagy L.G."/>
            <person name="Martin F.M."/>
        </authorList>
    </citation>
    <scope>NUCLEOTIDE SEQUENCE</scope>
    <source>
        <strain evidence="1">P2</strain>
    </source>
</reference>
<keyword evidence="2" id="KW-1185">Reference proteome</keyword>
<sequence length="383" mass="43620">MDPDSSLTDLFQNALVEASKASNLPTIEDDTQDLLNRILEALREIAKRVELLSLFSPNETLEDVSTKNLPFLSVPYVLAEIEGRVRTNGRQERFARIRSIQDQYHAFHKALHTYEIVPEPLNLLYSKWSTKIADPAKQRELKIKQYKREKEFRSKINEIRKRQGQEPAPSESTDFDHIASLLLQTGTGGKGNESEWDEHVRELSIHLLRLFWIQAWSQLDSLDQEIELLRNAPPSPRSGPQTTTEKDADAWRLDAPPPTGVLDSRGPLIDQSGKPLRPFTILPGGATDRVRLQGEVFRPDHRLPTMSVDQYLEIERQRGKIITGGGPQSEKELTTSERLALDAENEGSIFGEEKQEEKRQKDESWARYTDTHPKGAGNRMNRG</sequence>
<dbReference type="EMBL" id="MU117975">
    <property type="protein sequence ID" value="KAF9651466.1"/>
    <property type="molecule type" value="Genomic_DNA"/>
</dbReference>
<reference evidence="1" key="1">
    <citation type="submission" date="2019-10" db="EMBL/GenBank/DDBJ databases">
        <authorList>
            <consortium name="DOE Joint Genome Institute"/>
            <person name="Kuo A."/>
            <person name="Miyauchi S."/>
            <person name="Kiss E."/>
            <person name="Drula E."/>
            <person name="Kohler A."/>
            <person name="Sanchez-Garcia M."/>
            <person name="Andreopoulos B."/>
            <person name="Barry K.W."/>
            <person name="Bonito G."/>
            <person name="Buee M."/>
            <person name="Carver A."/>
            <person name="Chen C."/>
            <person name="Cichocki N."/>
            <person name="Clum A."/>
            <person name="Culley D."/>
            <person name="Crous P.W."/>
            <person name="Fauchery L."/>
            <person name="Girlanda M."/>
            <person name="Hayes R."/>
            <person name="Keri Z."/>
            <person name="Labutti K."/>
            <person name="Lipzen A."/>
            <person name="Lombard V."/>
            <person name="Magnuson J."/>
            <person name="Maillard F."/>
            <person name="Morin E."/>
            <person name="Murat C."/>
            <person name="Nolan M."/>
            <person name="Ohm R."/>
            <person name="Pangilinan J."/>
            <person name="Pereira M."/>
            <person name="Perotto S."/>
            <person name="Peter M."/>
            <person name="Riley R."/>
            <person name="Sitrit Y."/>
            <person name="Stielow B."/>
            <person name="Szollosi G."/>
            <person name="Zifcakova L."/>
            <person name="Stursova M."/>
            <person name="Spatafora J.W."/>
            <person name="Tedersoo L."/>
            <person name="Vaario L.-M."/>
            <person name="Yamada A."/>
            <person name="Yan M."/>
            <person name="Wang P."/>
            <person name="Xu J."/>
            <person name="Bruns T."/>
            <person name="Baldrian P."/>
            <person name="Vilgalys R."/>
            <person name="Henrissat B."/>
            <person name="Grigoriev I.V."/>
            <person name="Hibbett D."/>
            <person name="Nagy L.G."/>
            <person name="Martin F.M."/>
        </authorList>
    </citation>
    <scope>NUCLEOTIDE SEQUENCE</scope>
    <source>
        <strain evidence="1">P2</strain>
    </source>
</reference>